<evidence type="ECO:0000313" key="2">
    <source>
        <dbReference type="EMBL" id="KAK9150689.1"/>
    </source>
</evidence>
<sequence length="107" mass="11845">MEEGQTSSPLPMASQPSQVTSDAHNGRSSYNSVITPFGYTLSQNLTIKLNLINYHVWKALILPAIKGNKFDGALLGTEEFPKQIDSETGLENLKFEAWKTTDKMLLS</sequence>
<evidence type="ECO:0000313" key="3">
    <source>
        <dbReference type="Proteomes" id="UP001420932"/>
    </source>
</evidence>
<comment type="caution">
    <text evidence="2">The sequence shown here is derived from an EMBL/GenBank/DDBJ whole genome shotgun (WGS) entry which is preliminary data.</text>
</comment>
<proteinExistence type="predicted"/>
<name>A0AAP0KFR7_9MAGN</name>
<evidence type="ECO:0000256" key="1">
    <source>
        <dbReference type="SAM" id="MobiDB-lite"/>
    </source>
</evidence>
<evidence type="ECO:0008006" key="4">
    <source>
        <dbReference type="Google" id="ProtNLM"/>
    </source>
</evidence>
<dbReference type="EMBL" id="JBBNAF010000004">
    <property type="protein sequence ID" value="KAK9150689.1"/>
    <property type="molecule type" value="Genomic_DNA"/>
</dbReference>
<organism evidence="2 3">
    <name type="scientific">Stephania yunnanensis</name>
    <dbReference type="NCBI Taxonomy" id="152371"/>
    <lineage>
        <taxon>Eukaryota</taxon>
        <taxon>Viridiplantae</taxon>
        <taxon>Streptophyta</taxon>
        <taxon>Embryophyta</taxon>
        <taxon>Tracheophyta</taxon>
        <taxon>Spermatophyta</taxon>
        <taxon>Magnoliopsida</taxon>
        <taxon>Ranunculales</taxon>
        <taxon>Menispermaceae</taxon>
        <taxon>Menispermoideae</taxon>
        <taxon>Cissampelideae</taxon>
        <taxon>Stephania</taxon>
    </lineage>
</organism>
<gene>
    <name evidence="2" type="ORF">Syun_008998</name>
</gene>
<protein>
    <recommendedName>
        <fullName evidence="4">Retrotransposon Copia-like N-terminal domain-containing protein</fullName>
    </recommendedName>
</protein>
<dbReference type="AlphaFoldDB" id="A0AAP0KFR7"/>
<keyword evidence="3" id="KW-1185">Reference proteome</keyword>
<dbReference type="Proteomes" id="UP001420932">
    <property type="component" value="Unassembled WGS sequence"/>
</dbReference>
<accession>A0AAP0KFR7</accession>
<feature type="region of interest" description="Disordered" evidence="1">
    <location>
        <begin position="1"/>
        <end position="27"/>
    </location>
</feature>
<reference evidence="2 3" key="1">
    <citation type="submission" date="2024-01" db="EMBL/GenBank/DDBJ databases">
        <title>Genome assemblies of Stephania.</title>
        <authorList>
            <person name="Yang L."/>
        </authorList>
    </citation>
    <scope>NUCLEOTIDE SEQUENCE [LARGE SCALE GENOMIC DNA]</scope>
    <source>
        <strain evidence="2">YNDBR</strain>
        <tissue evidence="2">Leaf</tissue>
    </source>
</reference>